<reference evidence="1" key="2">
    <citation type="submission" date="2023-05" db="EMBL/GenBank/DDBJ databases">
        <authorList>
            <consortium name="Lawrence Berkeley National Laboratory"/>
            <person name="Steindorff A."/>
            <person name="Hensen N."/>
            <person name="Bonometti L."/>
            <person name="Westerberg I."/>
            <person name="Brannstrom I.O."/>
            <person name="Guillou S."/>
            <person name="Cros-Aarteil S."/>
            <person name="Calhoun S."/>
            <person name="Haridas S."/>
            <person name="Kuo A."/>
            <person name="Mondo S."/>
            <person name="Pangilinan J."/>
            <person name="Riley R."/>
            <person name="Labutti K."/>
            <person name="Andreopoulos B."/>
            <person name="Lipzen A."/>
            <person name="Chen C."/>
            <person name="Yanf M."/>
            <person name="Daum C."/>
            <person name="Ng V."/>
            <person name="Clum A."/>
            <person name="Ohm R."/>
            <person name="Martin F."/>
            <person name="Silar P."/>
            <person name="Natvig D."/>
            <person name="Lalanne C."/>
            <person name="Gautier V."/>
            <person name="Ament-Velasquez S.L."/>
            <person name="Kruys A."/>
            <person name="Hutchinson M.I."/>
            <person name="Powell A.J."/>
            <person name="Barry K."/>
            <person name="Miller A.N."/>
            <person name="Grigoriev I.V."/>
            <person name="Debuchy R."/>
            <person name="Gladieux P."/>
            <person name="Thoren M.H."/>
            <person name="Johannesson H."/>
        </authorList>
    </citation>
    <scope>NUCLEOTIDE SEQUENCE</scope>
    <source>
        <strain evidence="1">CBS 731.68</strain>
    </source>
</reference>
<dbReference type="AlphaFoldDB" id="A0AAN6TSW5"/>
<proteinExistence type="predicted"/>
<keyword evidence="2" id="KW-1185">Reference proteome</keyword>
<comment type="caution">
    <text evidence="1">The sequence shown here is derived from an EMBL/GenBank/DDBJ whole genome shotgun (WGS) entry which is preliminary data.</text>
</comment>
<dbReference type="RefSeq" id="XP_062643877.1">
    <property type="nucleotide sequence ID" value="XM_062793725.1"/>
</dbReference>
<accession>A0AAN6TSW5</accession>
<protein>
    <submittedName>
        <fullName evidence="1">Uncharacterized protein</fullName>
    </submittedName>
</protein>
<dbReference type="Proteomes" id="UP001302602">
    <property type="component" value="Unassembled WGS sequence"/>
</dbReference>
<sequence length="55" mass="6496">MVSFPKTLMWRALERALGSGLVLWSSLDVIRTKWTRSPILGRVWDIDMDRIKKHK</sequence>
<reference evidence="1" key="1">
    <citation type="journal article" date="2023" name="Mol. Phylogenet. Evol.">
        <title>Genome-scale phylogeny and comparative genomics of the fungal order Sordariales.</title>
        <authorList>
            <person name="Hensen N."/>
            <person name="Bonometti L."/>
            <person name="Westerberg I."/>
            <person name="Brannstrom I.O."/>
            <person name="Guillou S."/>
            <person name="Cros-Aarteil S."/>
            <person name="Calhoun S."/>
            <person name="Haridas S."/>
            <person name="Kuo A."/>
            <person name="Mondo S."/>
            <person name="Pangilinan J."/>
            <person name="Riley R."/>
            <person name="LaButti K."/>
            <person name="Andreopoulos B."/>
            <person name="Lipzen A."/>
            <person name="Chen C."/>
            <person name="Yan M."/>
            <person name="Daum C."/>
            <person name="Ng V."/>
            <person name="Clum A."/>
            <person name="Steindorff A."/>
            <person name="Ohm R.A."/>
            <person name="Martin F."/>
            <person name="Silar P."/>
            <person name="Natvig D.O."/>
            <person name="Lalanne C."/>
            <person name="Gautier V."/>
            <person name="Ament-Velasquez S.L."/>
            <person name="Kruys A."/>
            <person name="Hutchinson M.I."/>
            <person name="Powell A.J."/>
            <person name="Barry K."/>
            <person name="Miller A.N."/>
            <person name="Grigoriev I.V."/>
            <person name="Debuchy R."/>
            <person name="Gladieux P."/>
            <person name="Hiltunen Thoren M."/>
            <person name="Johannesson H."/>
        </authorList>
    </citation>
    <scope>NUCLEOTIDE SEQUENCE</scope>
    <source>
        <strain evidence="1">CBS 731.68</strain>
    </source>
</reference>
<dbReference type="EMBL" id="MU853241">
    <property type="protein sequence ID" value="KAK4120105.1"/>
    <property type="molecule type" value="Genomic_DNA"/>
</dbReference>
<organism evidence="1 2">
    <name type="scientific">Parathielavia appendiculata</name>
    <dbReference type="NCBI Taxonomy" id="2587402"/>
    <lineage>
        <taxon>Eukaryota</taxon>
        <taxon>Fungi</taxon>
        <taxon>Dikarya</taxon>
        <taxon>Ascomycota</taxon>
        <taxon>Pezizomycotina</taxon>
        <taxon>Sordariomycetes</taxon>
        <taxon>Sordariomycetidae</taxon>
        <taxon>Sordariales</taxon>
        <taxon>Chaetomiaceae</taxon>
        <taxon>Parathielavia</taxon>
    </lineage>
</organism>
<evidence type="ECO:0000313" key="1">
    <source>
        <dbReference type="EMBL" id="KAK4120105.1"/>
    </source>
</evidence>
<dbReference type="GeneID" id="87830494"/>
<evidence type="ECO:0000313" key="2">
    <source>
        <dbReference type="Proteomes" id="UP001302602"/>
    </source>
</evidence>
<gene>
    <name evidence="1" type="ORF">N657DRAFT_649451</name>
</gene>
<name>A0AAN6TSW5_9PEZI</name>